<dbReference type="PROSITE" id="PS50853">
    <property type="entry name" value="FN3"/>
    <property type="match status" value="1"/>
</dbReference>
<evidence type="ECO:0000313" key="4">
    <source>
        <dbReference type="EMBL" id="CAH1399327.1"/>
    </source>
</evidence>
<keyword evidence="2" id="KW-0812">Transmembrane</keyword>
<keyword evidence="5" id="KW-1185">Reference proteome</keyword>
<organism evidence="4 5">
    <name type="scientific">Nezara viridula</name>
    <name type="common">Southern green stink bug</name>
    <name type="synonym">Cimex viridulus</name>
    <dbReference type="NCBI Taxonomy" id="85310"/>
    <lineage>
        <taxon>Eukaryota</taxon>
        <taxon>Metazoa</taxon>
        <taxon>Ecdysozoa</taxon>
        <taxon>Arthropoda</taxon>
        <taxon>Hexapoda</taxon>
        <taxon>Insecta</taxon>
        <taxon>Pterygota</taxon>
        <taxon>Neoptera</taxon>
        <taxon>Paraneoptera</taxon>
        <taxon>Hemiptera</taxon>
        <taxon>Heteroptera</taxon>
        <taxon>Panheteroptera</taxon>
        <taxon>Pentatomomorpha</taxon>
        <taxon>Pentatomoidea</taxon>
        <taxon>Pentatomidae</taxon>
        <taxon>Pentatominae</taxon>
        <taxon>Nezara</taxon>
    </lineage>
</organism>
<dbReference type="AlphaFoldDB" id="A0A9P0MQT9"/>
<feature type="domain" description="Fibronectin type-III" evidence="3">
    <location>
        <begin position="3"/>
        <end position="98"/>
    </location>
</feature>
<dbReference type="CDD" id="cd00063">
    <property type="entry name" value="FN3"/>
    <property type="match status" value="1"/>
</dbReference>
<dbReference type="SUPFAM" id="SSF49265">
    <property type="entry name" value="Fibronectin type III"/>
    <property type="match status" value="1"/>
</dbReference>
<evidence type="ECO:0000313" key="5">
    <source>
        <dbReference type="Proteomes" id="UP001152798"/>
    </source>
</evidence>
<keyword evidence="2" id="KW-0472">Membrane</keyword>
<feature type="transmembrane region" description="Helical" evidence="2">
    <location>
        <begin position="116"/>
        <end position="138"/>
    </location>
</feature>
<evidence type="ECO:0000259" key="3">
    <source>
        <dbReference type="PROSITE" id="PS50853"/>
    </source>
</evidence>
<feature type="region of interest" description="Disordered" evidence="1">
    <location>
        <begin position="145"/>
        <end position="188"/>
    </location>
</feature>
<dbReference type="Proteomes" id="UP001152798">
    <property type="component" value="Chromosome 4"/>
</dbReference>
<sequence length="188" mass="20597">MLRRQKYQVLHLSNSSKVSFSIRCQEGFNGGLPQSFLLEVTEPGSSKIVWNMTSAVPRWTVFGLQPGINYEALVYSVNGKGRSEPMVLQAPTMRLPEKQLTAERERPRSGFKMTPVLTVVSGVVGSLFLVACLVAGLLRLQCSRDDRPRAKADPPPAKPLASSPKGDPPSEPDERNPDIIPQPNSGED</sequence>
<keyword evidence="2" id="KW-1133">Transmembrane helix</keyword>
<dbReference type="InterPro" id="IPR013783">
    <property type="entry name" value="Ig-like_fold"/>
</dbReference>
<dbReference type="Gene3D" id="2.60.40.10">
    <property type="entry name" value="Immunoglobulins"/>
    <property type="match status" value="1"/>
</dbReference>
<name>A0A9P0MQT9_NEZVI</name>
<dbReference type="InterPro" id="IPR036116">
    <property type="entry name" value="FN3_sf"/>
</dbReference>
<evidence type="ECO:0000256" key="2">
    <source>
        <dbReference type="SAM" id="Phobius"/>
    </source>
</evidence>
<gene>
    <name evidence="4" type="ORF">NEZAVI_LOCUS8801</name>
</gene>
<accession>A0A9P0MQT9</accession>
<dbReference type="PANTHER" id="PTHR23278">
    <property type="entry name" value="SIDESTEP PROTEIN"/>
    <property type="match status" value="1"/>
</dbReference>
<evidence type="ECO:0000256" key="1">
    <source>
        <dbReference type="SAM" id="MobiDB-lite"/>
    </source>
</evidence>
<dbReference type="InterPro" id="IPR003961">
    <property type="entry name" value="FN3_dom"/>
</dbReference>
<proteinExistence type="predicted"/>
<reference evidence="4" key="1">
    <citation type="submission" date="2022-01" db="EMBL/GenBank/DDBJ databases">
        <authorList>
            <person name="King R."/>
        </authorList>
    </citation>
    <scope>NUCLEOTIDE SEQUENCE</scope>
</reference>
<dbReference type="PANTHER" id="PTHR23278:SF25">
    <property type="entry name" value="GH14967P"/>
    <property type="match status" value="1"/>
</dbReference>
<protein>
    <recommendedName>
        <fullName evidence="3">Fibronectin type-III domain-containing protein</fullName>
    </recommendedName>
</protein>
<dbReference type="EMBL" id="OV725080">
    <property type="protein sequence ID" value="CAH1399327.1"/>
    <property type="molecule type" value="Genomic_DNA"/>
</dbReference>
<dbReference type="OrthoDB" id="6625383at2759"/>